<protein>
    <submittedName>
        <fullName evidence="1">Uncharacterized protein</fullName>
    </submittedName>
</protein>
<organism evidence="1 2">
    <name type="scientific">Klebsiella oxytoca</name>
    <dbReference type="NCBI Taxonomy" id="571"/>
    <lineage>
        <taxon>Bacteria</taxon>
        <taxon>Pseudomonadati</taxon>
        <taxon>Pseudomonadota</taxon>
        <taxon>Gammaproteobacteria</taxon>
        <taxon>Enterobacterales</taxon>
        <taxon>Enterobacteriaceae</taxon>
        <taxon>Klebsiella/Raoultella group</taxon>
        <taxon>Klebsiella</taxon>
    </lineage>
</organism>
<name>A0A6B8MU79_KLEOX</name>
<sequence length="96" mass="10375">MASLVFPLASGRYVNQRQAAASWPLVSNLPAVARQVPTSDLSDAMVSHESDELSPGLKRVQVQINANNYRGHPIDGLVRLLPGIKNDYGDGVSYGR</sequence>
<dbReference type="RefSeq" id="WP_154679564.1">
    <property type="nucleotide sequence ID" value="NZ_CP046115.1"/>
</dbReference>
<accession>A0A6B8MU79</accession>
<dbReference type="AlphaFoldDB" id="A0A6B8MU79"/>
<dbReference type="Proteomes" id="UP000427108">
    <property type="component" value="Chromosome"/>
</dbReference>
<evidence type="ECO:0000313" key="2">
    <source>
        <dbReference type="Proteomes" id="UP000427108"/>
    </source>
</evidence>
<proteinExistence type="predicted"/>
<reference evidence="1 2" key="1">
    <citation type="submission" date="2019-11" db="EMBL/GenBank/DDBJ databases">
        <title>Isolation and Application of One Kind of P-Hydroxybenzoic Acid Degrading Bacterium in Mitigating Cropping Obstacle of Cucumber.</title>
        <authorList>
            <person name="Wu F."/>
            <person name="An Y."/>
        </authorList>
    </citation>
    <scope>NUCLEOTIDE SEQUENCE [LARGE SCALE GENOMIC DNA]</scope>
    <source>
        <strain evidence="1 2">P620</strain>
    </source>
</reference>
<dbReference type="EMBL" id="CP046115">
    <property type="protein sequence ID" value="QGN37087.1"/>
    <property type="molecule type" value="Genomic_DNA"/>
</dbReference>
<evidence type="ECO:0000313" key="1">
    <source>
        <dbReference type="EMBL" id="QGN37087.1"/>
    </source>
</evidence>
<gene>
    <name evidence="1" type="ORF">GJ746_07110</name>
</gene>